<dbReference type="SUPFAM" id="SSF46955">
    <property type="entry name" value="Putative DNA-binding domain"/>
    <property type="match status" value="1"/>
</dbReference>
<dbReference type="InterPro" id="IPR047057">
    <property type="entry name" value="MerR_fam"/>
</dbReference>
<evidence type="ECO:0000259" key="2">
    <source>
        <dbReference type="PROSITE" id="PS50937"/>
    </source>
</evidence>
<keyword evidence="4" id="KW-1185">Reference proteome</keyword>
<keyword evidence="1 3" id="KW-0238">DNA-binding</keyword>
<dbReference type="OrthoDB" id="5242095at2"/>
<dbReference type="RefSeq" id="WP_116708269.1">
    <property type="nucleotide sequence ID" value="NZ_QEKW01000005.1"/>
</dbReference>
<feature type="domain" description="HTH merR-type" evidence="2">
    <location>
        <begin position="1"/>
        <end position="70"/>
    </location>
</feature>
<dbReference type="PANTHER" id="PTHR30204">
    <property type="entry name" value="REDOX-CYCLING DRUG-SENSING TRANSCRIPTIONAL ACTIVATOR SOXR"/>
    <property type="match status" value="1"/>
</dbReference>
<dbReference type="PROSITE" id="PS50937">
    <property type="entry name" value="HTH_MERR_2"/>
    <property type="match status" value="1"/>
</dbReference>
<dbReference type="AlphaFoldDB" id="A0A2U1FCV5"/>
<organism evidence="3 4">
    <name type="scientific">Actinomycetospora cinnamomea</name>
    <dbReference type="NCBI Taxonomy" id="663609"/>
    <lineage>
        <taxon>Bacteria</taxon>
        <taxon>Bacillati</taxon>
        <taxon>Actinomycetota</taxon>
        <taxon>Actinomycetes</taxon>
        <taxon>Pseudonocardiales</taxon>
        <taxon>Pseudonocardiaceae</taxon>
        <taxon>Actinomycetospora</taxon>
    </lineage>
</organism>
<dbReference type="CDD" id="cd04780">
    <property type="entry name" value="HTH_MerR-like_sg5"/>
    <property type="match status" value="1"/>
</dbReference>
<gene>
    <name evidence="3" type="ORF">C8D89_10571</name>
</gene>
<accession>A0A2U1FCV5</accession>
<dbReference type="SMART" id="SM00422">
    <property type="entry name" value="HTH_MERR"/>
    <property type="match status" value="1"/>
</dbReference>
<dbReference type="Proteomes" id="UP000245639">
    <property type="component" value="Unassembled WGS sequence"/>
</dbReference>
<dbReference type="EMBL" id="QEKW01000005">
    <property type="protein sequence ID" value="PVZ09998.1"/>
    <property type="molecule type" value="Genomic_DNA"/>
</dbReference>
<dbReference type="InterPro" id="IPR009061">
    <property type="entry name" value="DNA-bd_dom_put_sf"/>
</dbReference>
<proteinExistence type="predicted"/>
<name>A0A2U1FCV5_9PSEU</name>
<dbReference type="PRINTS" id="PR00040">
    <property type="entry name" value="HTHMERR"/>
</dbReference>
<dbReference type="PANTHER" id="PTHR30204:SF98">
    <property type="entry name" value="HTH-TYPE TRANSCRIPTIONAL REGULATOR ADHR"/>
    <property type="match status" value="1"/>
</dbReference>
<evidence type="ECO:0000256" key="1">
    <source>
        <dbReference type="ARBA" id="ARBA00023125"/>
    </source>
</evidence>
<sequence>MRVAELSRRTGVSVASIKYYLREGLLPPGERTSPNQASYGEEHVRRLRLVRALIDVGGLSVAGTRDVLAAVDADDVALHHVLGATQDALLGEPAATDDDATERAGKLLDDLVARRGWRVTPTNPGRRAVVEILATSERLGTDVLAGLLDTYAETLEPLARREVGAVVARSDREDVVESAVLGTVLGAGLISALRTMAHESASAELASGAAPPPEG</sequence>
<dbReference type="Pfam" id="PF13411">
    <property type="entry name" value="MerR_1"/>
    <property type="match status" value="1"/>
</dbReference>
<dbReference type="GO" id="GO:0003677">
    <property type="term" value="F:DNA binding"/>
    <property type="evidence" value="ECO:0007669"/>
    <property type="project" value="UniProtKB-KW"/>
</dbReference>
<dbReference type="InterPro" id="IPR000551">
    <property type="entry name" value="MerR-type_HTH_dom"/>
</dbReference>
<evidence type="ECO:0000313" key="3">
    <source>
        <dbReference type="EMBL" id="PVZ09998.1"/>
    </source>
</evidence>
<dbReference type="GO" id="GO:0003700">
    <property type="term" value="F:DNA-binding transcription factor activity"/>
    <property type="evidence" value="ECO:0007669"/>
    <property type="project" value="InterPro"/>
</dbReference>
<reference evidence="3 4" key="1">
    <citation type="submission" date="2018-04" db="EMBL/GenBank/DDBJ databases">
        <title>Genomic Encyclopedia of Type Strains, Phase IV (KMG-IV): sequencing the most valuable type-strain genomes for metagenomic binning, comparative biology and taxonomic classification.</title>
        <authorList>
            <person name="Goeker M."/>
        </authorList>
    </citation>
    <scope>NUCLEOTIDE SEQUENCE [LARGE SCALE GENOMIC DNA]</scope>
    <source>
        <strain evidence="3 4">DSM 45771</strain>
    </source>
</reference>
<protein>
    <submittedName>
        <fullName evidence="3">DNA-binding transcriptional MerR regulator</fullName>
    </submittedName>
</protein>
<comment type="caution">
    <text evidence="3">The sequence shown here is derived from an EMBL/GenBank/DDBJ whole genome shotgun (WGS) entry which is preliminary data.</text>
</comment>
<dbReference type="Gene3D" id="1.10.1660.10">
    <property type="match status" value="1"/>
</dbReference>
<evidence type="ECO:0000313" key="4">
    <source>
        <dbReference type="Proteomes" id="UP000245639"/>
    </source>
</evidence>